<proteinExistence type="predicted"/>
<evidence type="ECO:0000256" key="6">
    <source>
        <dbReference type="ARBA" id="ARBA00022801"/>
    </source>
</evidence>
<dbReference type="Proteomes" id="UP000552097">
    <property type="component" value="Unassembled WGS sequence"/>
</dbReference>
<dbReference type="AlphaFoldDB" id="A0A7W9LY33"/>
<protein>
    <recommendedName>
        <fullName evidence="3">non-reducing end alpha-L-arabinofuranosidase</fullName>
        <ecNumber evidence="3">3.2.1.55</ecNumber>
    </recommendedName>
</protein>
<keyword evidence="9" id="KW-0624">Polysaccharide degradation</keyword>
<organism evidence="9 10">
    <name type="scientific">Saccharothrix ecbatanensis</name>
    <dbReference type="NCBI Taxonomy" id="1105145"/>
    <lineage>
        <taxon>Bacteria</taxon>
        <taxon>Bacillati</taxon>
        <taxon>Actinomycetota</taxon>
        <taxon>Actinomycetes</taxon>
        <taxon>Pseudonocardiales</taxon>
        <taxon>Pseudonocardiaceae</taxon>
        <taxon>Saccharothrix</taxon>
    </lineage>
</organism>
<dbReference type="PANTHER" id="PTHR40631:SF2">
    <property type="entry name" value="ALPHA-L-ARABINOFURANOSIDASE"/>
    <property type="match status" value="1"/>
</dbReference>
<dbReference type="InterPro" id="IPR005193">
    <property type="entry name" value="GH62_arabinosidase"/>
</dbReference>
<sequence>MKLSLWRRRQAVLAVLLSVVGLVVGLNTAASASTATASPDTESGFEVGSLPSRFRWSSSGPIIAPKNDSTHRLSAIKDPSVVFHNGRYHVFATVTSSTGGYGMVYLNFTDWSRAGSATHHFLDRTPIGGGYKAAPQIFYYSPQRLWYLVYQTGNDASYSTNPDIANPAGWTAPKGFYGGMPQIIRDNIGNGHWVDMWVICGSVNCYLFSSDDNGHLYRSQTSMANFPRGMSQPVIALQDSNKYALWEAANVYKISGAQQYLLIVEAIGSGGRRYFRSWTTTAINGAWTPLADTQTNPFAGSANVTFANGTAWTNDISHGEMIRNGYDQMSTINPCRMQYLYQGRDPSVDTGSYSTLPWRLALLTQTDSTC</sequence>
<dbReference type="SUPFAM" id="SSF75005">
    <property type="entry name" value="Arabinanase/levansucrase/invertase"/>
    <property type="match status" value="1"/>
</dbReference>
<evidence type="ECO:0000256" key="2">
    <source>
        <dbReference type="ARBA" id="ARBA00004613"/>
    </source>
</evidence>
<reference evidence="9 10" key="1">
    <citation type="submission" date="2020-08" db="EMBL/GenBank/DDBJ databases">
        <title>Sequencing the genomes of 1000 actinobacteria strains.</title>
        <authorList>
            <person name="Klenk H.-P."/>
        </authorList>
    </citation>
    <scope>NUCLEOTIDE SEQUENCE [LARGE SCALE GENOMIC DNA]</scope>
    <source>
        <strain evidence="9 10">DSM 45486</strain>
    </source>
</reference>
<dbReference type="GO" id="GO:0005576">
    <property type="term" value="C:extracellular region"/>
    <property type="evidence" value="ECO:0007669"/>
    <property type="project" value="UniProtKB-SubCell"/>
</dbReference>
<dbReference type="Gene3D" id="2.115.10.20">
    <property type="entry name" value="Glycosyl hydrolase domain, family 43"/>
    <property type="match status" value="1"/>
</dbReference>
<dbReference type="Pfam" id="PF03664">
    <property type="entry name" value="Glyco_hydro_62"/>
    <property type="match status" value="1"/>
</dbReference>
<feature type="signal peptide" evidence="8">
    <location>
        <begin position="1"/>
        <end position="32"/>
    </location>
</feature>
<keyword evidence="5 8" id="KW-0732">Signal</keyword>
<evidence type="ECO:0000256" key="8">
    <source>
        <dbReference type="SAM" id="SignalP"/>
    </source>
</evidence>
<keyword evidence="9" id="KW-0119">Carbohydrate metabolism</keyword>
<dbReference type="RefSeq" id="WP_312867892.1">
    <property type="nucleotide sequence ID" value="NZ_JACHMO010000001.1"/>
</dbReference>
<dbReference type="PANTHER" id="PTHR40631">
    <property type="entry name" value="ALPHA-L-ARABINOFURANOSIDASE AXHA-2-RELATED"/>
    <property type="match status" value="1"/>
</dbReference>
<dbReference type="EC" id="3.2.1.55" evidence="3"/>
<evidence type="ECO:0000256" key="3">
    <source>
        <dbReference type="ARBA" id="ARBA00012670"/>
    </source>
</evidence>
<dbReference type="GO" id="GO:0045493">
    <property type="term" value="P:xylan catabolic process"/>
    <property type="evidence" value="ECO:0007669"/>
    <property type="project" value="UniProtKB-KW"/>
</dbReference>
<name>A0A7W9LY33_9PSEU</name>
<dbReference type="GO" id="GO:0046373">
    <property type="term" value="P:L-arabinose metabolic process"/>
    <property type="evidence" value="ECO:0007669"/>
    <property type="project" value="InterPro"/>
</dbReference>
<keyword evidence="4" id="KW-0964">Secreted</keyword>
<accession>A0A7W9LY33</accession>
<keyword evidence="6 9" id="KW-0378">Hydrolase</keyword>
<keyword evidence="10" id="KW-1185">Reference proteome</keyword>
<evidence type="ECO:0000256" key="7">
    <source>
        <dbReference type="ARBA" id="ARBA00023295"/>
    </source>
</evidence>
<evidence type="ECO:0000256" key="1">
    <source>
        <dbReference type="ARBA" id="ARBA00001462"/>
    </source>
</evidence>
<comment type="subcellular location">
    <subcellularLocation>
        <location evidence="2">Secreted</location>
    </subcellularLocation>
</comment>
<evidence type="ECO:0000313" key="9">
    <source>
        <dbReference type="EMBL" id="MBB5800293.1"/>
    </source>
</evidence>
<evidence type="ECO:0000313" key="10">
    <source>
        <dbReference type="Proteomes" id="UP000552097"/>
    </source>
</evidence>
<comment type="catalytic activity">
    <reaction evidence="1">
        <text>Hydrolysis of terminal non-reducing alpha-L-arabinofuranoside residues in alpha-L-arabinosides.</text>
        <dbReference type="EC" id="3.2.1.55"/>
    </reaction>
</comment>
<gene>
    <name evidence="9" type="ORF">F4560_000061</name>
</gene>
<dbReference type="InterPro" id="IPR023296">
    <property type="entry name" value="Glyco_hydro_beta-prop_sf"/>
</dbReference>
<comment type="caution">
    <text evidence="9">The sequence shown here is derived from an EMBL/GenBank/DDBJ whole genome shotgun (WGS) entry which is preliminary data.</text>
</comment>
<feature type="chain" id="PRO_5030677334" description="non-reducing end alpha-L-arabinofuranosidase" evidence="8">
    <location>
        <begin position="33"/>
        <end position="370"/>
    </location>
</feature>
<dbReference type="EMBL" id="JACHMO010000001">
    <property type="protein sequence ID" value="MBB5800293.1"/>
    <property type="molecule type" value="Genomic_DNA"/>
</dbReference>
<dbReference type="CDD" id="cd08987">
    <property type="entry name" value="GH62"/>
    <property type="match status" value="1"/>
</dbReference>
<dbReference type="GO" id="GO:0046556">
    <property type="term" value="F:alpha-L-arabinofuranosidase activity"/>
    <property type="evidence" value="ECO:0007669"/>
    <property type="project" value="UniProtKB-EC"/>
</dbReference>
<evidence type="ECO:0000256" key="4">
    <source>
        <dbReference type="ARBA" id="ARBA00022525"/>
    </source>
</evidence>
<keyword evidence="9" id="KW-0858">Xylan degradation</keyword>
<keyword evidence="7 9" id="KW-0326">Glycosidase</keyword>
<evidence type="ECO:0000256" key="5">
    <source>
        <dbReference type="ARBA" id="ARBA00022729"/>
    </source>
</evidence>